<evidence type="ECO:0000313" key="3">
    <source>
        <dbReference type="Proteomes" id="UP001215598"/>
    </source>
</evidence>
<dbReference type="EMBL" id="JARKIB010000159">
    <property type="protein sequence ID" value="KAJ7730411.1"/>
    <property type="molecule type" value="Genomic_DNA"/>
</dbReference>
<comment type="caution">
    <text evidence="2">The sequence shown here is derived from an EMBL/GenBank/DDBJ whole genome shotgun (WGS) entry which is preliminary data.</text>
</comment>
<feature type="compositionally biased region" description="Polar residues" evidence="1">
    <location>
        <begin position="258"/>
        <end position="271"/>
    </location>
</feature>
<proteinExistence type="predicted"/>
<evidence type="ECO:0000256" key="1">
    <source>
        <dbReference type="SAM" id="MobiDB-lite"/>
    </source>
</evidence>
<dbReference type="Proteomes" id="UP001215598">
    <property type="component" value="Unassembled WGS sequence"/>
</dbReference>
<organism evidence="2 3">
    <name type="scientific">Mycena metata</name>
    <dbReference type="NCBI Taxonomy" id="1033252"/>
    <lineage>
        <taxon>Eukaryota</taxon>
        <taxon>Fungi</taxon>
        <taxon>Dikarya</taxon>
        <taxon>Basidiomycota</taxon>
        <taxon>Agaricomycotina</taxon>
        <taxon>Agaricomycetes</taxon>
        <taxon>Agaricomycetidae</taxon>
        <taxon>Agaricales</taxon>
        <taxon>Marasmiineae</taxon>
        <taxon>Mycenaceae</taxon>
        <taxon>Mycena</taxon>
    </lineage>
</organism>
<keyword evidence="3" id="KW-1185">Reference proteome</keyword>
<protein>
    <submittedName>
        <fullName evidence="2">Uncharacterized protein</fullName>
    </submittedName>
</protein>
<dbReference type="AlphaFoldDB" id="A0AAD7HYT7"/>
<evidence type="ECO:0000313" key="2">
    <source>
        <dbReference type="EMBL" id="KAJ7730411.1"/>
    </source>
</evidence>
<sequence length="773" mass="85596">MRVVLYRRVLVNKVGFSSCCCSKPVVAYYGPDPNSTKEFALVFGSIKGGLVGLCVCQVRRQAHTAVSTLPGGNQGDIVQELSSQLQTQLSAHHLVLPDAPGSSNDSSTLWFDRPWILLESSRRKSVYTFTQHAKAKANNFNQKFIIDMNVKFVNPDAETRGIPLVTLGVRYGPVKGPLPNSLSAAALMDAVQFNEPHSCLRQRILYRLPHSGHDYDAQCLGACPDESVSPSMMERPISPFVPVPLGPRRARTPAAMVASSSRTQIRARSPQSPSPPHTRRRTEPSVLIEVISSDDEDFIPQPLLPPRRVPLPRAVRAPVLPPPPAQITLATGAAIEDWQRSIWIEVPAVPEGATVHISGNNITAMAEFIIAVFIQLRCKELRLTSSFPRPADIHRPSIDVTHRSFLQAMPYRVYAVYHFGSVGRGVEYAVWRNVLELVAAERQFWCPTMVEPEHATFVLAPVSTPDRAAQFYAHGQLIALHMYYYGHGLSSLVSPTIADELRSWFALRSEDPMPTALTAPVCRLIMDTLDIQPSLIPSVRTSAQHDDITVKLMSQQRGFSHVQSLADDVLPHLRFTVLAQQTSAPLLTTLCSLFEMRFKCYLAGHGHSRWLMEHGLVSTEEEMARGNTVPFIRAQLLLLTALESSLLPVAANWTIRFTVSVTPPQAGIECTSPLPLCFHTCSGGIDVQVNEKLISLMVYSPQGEEDTEFDIWVHTQIYNADLARTSHENHSLCVIAQTCVKIMLSKTVSGKHTRQLYILAAELEKPETGEKDV</sequence>
<reference evidence="2" key="1">
    <citation type="submission" date="2023-03" db="EMBL/GenBank/DDBJ databases">
        <title>Massive genome expansion in bonnet fungi (Mycena s.s.) driven by repeated elements and novel gene families across ecological guilds.</title>
        <authorList>
            <consortium name="Lawrence Berkeley National Laboratory"/>
            <person name="Harder C.B."/>
            <person name="Miyauchi S."/>
            <person name="Viragh M."/>
            <person name="Kuo A."/>
            <person name="Thoen E."/>
            <person name="Andreopoulos B."/>
            <person name="Lu D."/>
            <person name="Skrede I."/>
            <person name="Drula E."/>
            <person name="Henrissat B."/>
            <person name="Morin E."/>
            <person name="Kohler A."/>
            <person name="Barry K."/>
            <person name="LaButti K."/>
            <person name="Morin E."/>
            <person name="Salamov A."/>
            <person name="Lipzen A."/>
            <person name="Mereny Z."/>
            <person name="Hegedus B."/>
            <person name="Baldrian P."/>
            <person name="Stursova M."/>
            <person name="Weitz H."/>
            <person name="Taylor A."/>
            <person name="Grigoriev I.V."/>
            <person name="Nagy L.G."/>
            <person name="Martin F."/>
            <person name="Kauserud H."/>
        </authorList>
    </citation>
    <scope>NUCLEOTIDE SEQUENCE</scope>
    <source>
        <strain evidence="2">CBHHK182m</strain>
    </source>
</reference>
<name>A0AAD7HYT7_9AGAR</name>
<accession>A0AAD7HYT7</accession>
<gene>
    <name evidence="2" type="ORF">B0H16DRAFT_1469571</name>
</gene>
<feature type="region of interest" description="Disordered" evidence="1">
    <location>
        <begin position="257"/>
        <end position="283"/>
    </location>
</feature>